<organism evidence="4 5">
    <name type="scientific">Syncephalastrum racemosum</name>
    <name type="common">Filamentous fungus</name>
    <dbReference type="NCBI Taxonomy" id="13706"/>
    <lineage>
        <taxon>Eukaryota</taxon>
        <taxon>Fungi</taxon>
        <taxon>Fungi incertae sedis</taxon>
        <taxon>Mucoromycota</taxon>
        <taxon>Mucoromycotina</taxon>
        <taxon>Mucoromycetes</taxon>
        <taxon>Mucorales</taxon>
        <taxon>Syncephalastraceae</taxon>
        <taxon>Syncephalastrum</taxon>
    </lineage>
</organism>
<dbReference type="PANTHER" id="PTHR16255">
    <property type="entry name" value="REQUIRED FOR MEIOTIC NUCLEAR DIVISION PROTEIN 1 HOMOLOG"/>
    <property type="match status" value="1"/>
</dbReference>
<dbReference type="GO" id="GO:0005739">
    <property type="term" value="C:mitochondrion"/>
    <property type="evidence" value="ECO:0007669"/>
    <property type="project" value="UniProtKB-ARBA"/>
</dbReference>
<reference evidence="4 5" key="1">
    <citation type="submission" date="2016-07" db="EMBL/GenBank/DDBJ databases">
        <title>Pervasive Adenine N6-methylation of Active Genes in Fungi.</title>
        <authorList>
            <consortium name="DOE Joint Genome Institute"/>
            <person name="Mondo S.J."/>
            <person name="Dannebaum R.O."/>
            <person name="Kuo R.C."/>
            <person name="Labutti K."/>
            <person name="Haridas S."/>
            <person name="Kuo A."/>
            <person name="Salamov A."/>
            <person name="Ahrendt S.R."/>
            <person name="Lipzen A."/>
            <person name="Sullivan W."/>
            <person name="Andreopoulos W.B."/>
            <person name="Clum A."/>
            <person name="Lindquist E."/>
            <person name="Daum C."/>
            <person name="Ramamoorthy G.K."/>
            <person name="Gryganskyi A."/>
            <person name="Culley D."/>
            <person name="Magnuson J.K."/>
            <person name="James T.Y."/>
            <person name="O'Malley M.A."/>
            <person name="Stajich J.E."/>
            <person name="Spatafora J.W."/>
            <person name="Visel A."/>
            <person name="Grigoriev I.V."/>
        </authorList>
    </citation>
    <scope>NUCLEOTIDE SEQUENCE [LARGE SCALE GENOMIC DNA]</scope>
    <source>
        <strain evidence="4 5">NRRL 2496</strain>
    </source>
</reference>
<feature type="domain" description="DUF155" evidence="3">
    <location>
        <begin position="198"/>
        <end position="370"/>
    </location>
</feature>
<dbReference type="InterPro" id="IPR003734">
    <property type="entry name" value="DUF155"/>
</dbReference>
<name>A0A1X2HEP0_SYNRA</name>
<dbReference type="InParanoid" id="A0A1X2HEP0"/>
<sequence>MSKRTTRRQYPTSPTPDGESNASEPLLGESRSTPAAKSTAVARGGGNPLPAQSTVAYNTFQAPQHARSKPKQPNRTTKISQKLKLFPDGDQTLPTPDDLDADVYTQLAQIPHGSARLEAERLSKMNKDELSRVTAYCTASAYRMDDLVKYLRAQRKSHGAAPRRFDECIYTPYSLKYPLSPPQGSPDGNKSQPSLPEMFLFDYGVVVFWGMTLQEEQRILKILEPYGESKLDADDVEIEEFHYYYNESCQPRIYNDIITLRHPSNYLVKLTIAHAIAQSVKMTLFERLIDDTINETKYIPQVMAESGNIHMSRTAITKKIGQLFIMRINVNLVSNILDTPEIFWSEPALEPLYSAIRGYLEISQRVELLNQRVEVISDLLEMLKDHLNSSHGEHLEWIVIWLIGMEILVAVITTCLDAFSLSHE</sequence>
<comment type="similarity">
    <text evidence="1">Belongs to the RMD1/sif2 family.</text>
</comment>
<evidence type="ECO:0000259" key="3">
    <source>
        <dbReference type="Pfam" id="PF02582"/>
    </source>
</evidence>
<dbReference type="PANTHER" id="PTHR16255:SF15">
    <property type="entry name" value="SPORULATION PROTEIN RMD1"/>
    <property type="match status" value="1"/>
</dbReference>
<proteinExistence type="inferred from homology"/>
<evidence type="ECO:0000313" key="5">
    <source>
        <dbReference type="Proteomes" id="UP000242180"/>
    </source>
</evidence>
<dbReference type="Proteomes" id="UP000242180">
    <property type="component" value="Unassembled WGS sequence"/>
</dbReference>
<dbReference type="InterPro" id="IPR051624">
    <property type="entry name" value="RMD1/Sad1-interacting"/>
</dbReference>
<evidence type="ECO:0000313" key="4">
    <source>
        <dbReference type="EMBL" id="ORY97425.1"/>
    </source>
</evidence>
<feature type="region of interest" description="Disordered" evidence="2">
    <location>
        <begin position="1"/>
        <end position="53"/>
    </location>
</feature>
<dbReference type="AlphaFoldDB" id="A0A1X2HEP0"/>
<dbReference type="Pfam" id="PF02582">
    <property type="entry name" value="DUF155"/>
    <property type="match status" value="1"/>
</dbReference>
<dbReference type="OrthoDB" id="18302at2759"/>
<protein>
    <recommendedName>
        <fullName evidence="3">DUF155 domain-containing protein</fullName>
    </recommendedName>
</protein>
<evidence type="ECO:0000256" key="1">
    <source>
        <dbReference type="ARBA" id="ARBA00008306"/>
    </source>
</evidence>
<keyword evidence="5" id="KW-1185">Reference proteome</keyword>
<dbReference type="FunCoup" id="A0A1X2HEP0">
    <property type="interactions" value="15"/>
</dbReference>
<evidence type="ECO:0000256" key="2">
    <source>
        <dbReference type="SAM" id="MobiDB-lite"/>
    </source>
</evidence>
<dbReference type="EMBL" id="MCGN01000004">
    <property type="protein sequence ID" value="ORY97425.1"/>
    <property type="molecule type" value="Genomic_DNA"/>
</dbReference>
<dbReference type="OMA" id="HHTHPKL"/>
<comment type="caution">
    <text evidence="4">The sequence shown here is derived from an EMBL/GenBank/DDBJ whole genome shotgun (WGS) entry which is preliminary data.</text>
</comment>
<gene>
    <name evidence="4" type="ORF">BCR43DRAFT_489751</name>
</gene>
<accession>A0A1X2HEP0</accession>